<dbReference type="EMBL" id="JAIZAY010000001">
    <property type="protein sequence ID" value="KAJ8048753.1"/>
    <property type="molecule type" value="Genomic_DNA"/>
</dbReference>
<dbReference type="Proteomes" id="UP001152320">
    <property type="component" value="Chromosome 1"/>
</dbReference>
<name>A0A9Q1CP13_HOLLE</name>
<evidence type="ECO:0000313" key="2">
    <source>
        <dbReference type="Proteomes" id="UP001152320"/>
    </source>
</evidence>
<organism evidence="1 2">
    <name type="scientific">Holothuria leucospilota</name>
    <name type="common">Black long sea cucumber</name>
    <name type="synonym">Mertensiothuria leucospilota</name>
    <dbReference type="NCBI Taxonomy" id="206669"/>
    <lineage>
        <taxon>Eukaryota</taxon>
        <taxon>Metazoa</taxon>
        <taxon>Echinodermata</taxon>
        <taxon>Eleutherozoa</taxon>
        <taxon>Echinozoa</taxon>
        <taxon>Holothuroidea</taxon>
        <taxon>Aspidochirotacea</taxon>
        <taxon>Aspidochirotida</taxon>
        <taxon>Holothuriidae</taxon>
        <taxon>Holothuria</taxon>
    </lineage>
</organism>
<dbReference type="OrthoDB" id="10040707at2759"/>
<sequence length="252" mass="28466">MENFGLEQYETYVEERLVNQTVPITDPIKRNNLNLLSRPPLRENSRKQLQMSPLKNNCSLFSRLHIASQICHGDLDDFFQHENQACLPSLSQIGGLRTGTKSDLMPCLENLVPVKEDLSTSRIQVNILDGAGIINMLRPGTAKTVQGYATDVFVPYVTSQLQHVDRLDIVWDLYMTNSLKADTRSKRGKGVRDESSHQVQFLETGKSFSASTTRRSCSHSWLLKWQTLTPTNISSPHMTLAFFAPIARTCQL</sequence>
<reference evidence="1" key="1">
    <citation type="submission" date="2021-10" db="EMBL/GenBank/DDBJ databases">
        <title>Tropical sea cucumber genome reveals ecological adaptation and Cuvierian tubules defense mechanism.</title>
        <authorList>
            <person name="Chen T."/>
        </authorList>
    </citation>
    <scope>NUCLEOTIDE SEQUENCE</scope>
    <source>
        <strain evidence="1">Nanhai2018</strain>
        <tissue evidence="1">Muscle</tissue>
    </source>
</reference>
<comment type="caution">
    <text evidence="1">The sequence shown here is derived from an EMBL/GenBank/DDBJ whole genome shotgun (WGS) entry which is preliminary data.</text>
</comment>
<keyword evidence="2" id="KW-1185">Reference proteome</keyword>
<dbReference type="PANTHER" id="PTHR47018:SF4">
    <property type="match status" value="1"/>
</dbReference>
<dbReference type="PANTHER" id="PTHR47018">
    <property type="entry name" value="CXC DOMAIN-CONTAINING PROTEIN-RELATED"/>
    <property type="match status" value="1"/>
</dbReference>
<proteinExistence type="predicted"/>
<gene>
    <name evidence="1" type="ORF">HOLleu_01190</name>
</gene>
<evidence type="ECO:0000313" key="1">
    <source>
        <dbReference type="EMBL" id="KAJ8048753.1"/>
    </source>
</evidence>
<protein>
    <submittedName>
        <fullName evidence="1">Uncharacterized protein</fullName>
    </submittedName>
</protein>
<accession>A0A9Q1CP13</accession>
<dbReference type="AlphaFoldDB" id="A0A9Q1CP13"/>